<feature type="domain" description="Lipid/polyisoprenoid-binding YceI-like" evidence="2">
    <location>
        <begin position="56"/>
        <end position="238"/>
    </location>
</feature>
<protein>
    <recommendedName>
        <fullName evidence="2">Lipid/polyisoprenoid-binding YceI-like domain-containing protein</fullName>
    </recommendedName>
</protein>
<dbReference type="EMBL" id="BMIJ01000007">
    <property type="protein sequence ID" value="GGC06046.1"/>
    <property type="molecule type" value="Genomic_DNA"/>
</dbReference>
<dbReference type="SUPFAM" id="SSF101874">
    <property type="entry name" value="YceI-like"/>
    <property type="match status" value="1"/>
</dbReference>
<keyword evidence="1" id="KW-0732">Signal</keyword>
<comment type="caution">
    <text evidence="3">The sequence shown here is derived from an EMBL/GenBank/DDBJ whole genome shotgun (WGS) entry which is preliminary data.</text>
</comment>
<dbReference type="SMART" id="SM00867">
    <property type="entry name" value="YceI"/>
    <property type="match status" value="1"/>
</dbReference>
<reference evidence="4" key="1">
    <citation type="journal article" date="2019" name="Int. J. Syst. Evol. Microbiol.">
        <title>The Global Catalogue of Microorganisms (GCM) 10K type strain sequencing project: providing services to taxonomists for standard genome sequencing and annotation.</title>
        <authorList>
            <consortium name="The Broad Institute Genomics Platform"/>
            <consortium name="The Broad Institute Genome Sequencing Center for Infectious Disease"/>
            <person name="Wu L."/>
            <person name="Ma J."/>
        </authorList>
    </citation>
    <scope>NUCLEOTIDE SEQUENCE [LARGE SCALE GENOMIC DNA]</scope>
    <source>
        <strain evidence="4">CGMCC 1.15341</strain>
    </source>
</reference>
<dbReference type="InterPro" id="IPR007372">
    <property type="entry name" value="Lipid/polyisoprenoid-bd_YceI"/>
</dbReference>
<dbReference type="InterPro" id="IPR036761">
    <property type="entry name" value="TTHA0802/YceI-like_sf"/>
</dbReference>
<dbReference type="Pfam" id="PF04264">
    <property type="entry name" value="YceI"/>
    <property type="match status" value="1"/>
</dbReference>
<organism evidence="3 4">
    <name type="scientific">Marinobacterium zhoushanense</name>
    <dbReference type="NCBI Taxonomy" id="1679163"/>
    <lineage>
        <taxon>Bacteria</taxon>
        <taxon>Pseudomonadati</taxon>
        <taxon>Pseudomonadota</taxon>
        <taxon>Gammaproteobacteria</taxon>
        <taxon>Oceanospirillales</taxon>
        <taxon>Oceanospirillaceae</taxon>
        <taxon>Marinobacterium</taxon>
    </lineage>
</organism>
<evidence type="ECO:0000313" key="3">
    <source>
        <dbReference type="EMBL" id="GGC06046.1"/>
    </source>
</evidence>
<feature type="signal peptide" evidence="1">
    <location>
        <begin position="1"/>
        <end position="24"/>
    </location>
</feature>
<feature type="chain" id="PRO_5045159726" description="Lipid/polyisoprenoid-binding YceI-like domain-containing protein" evidence="1">
    <location>
        <begin position="25"/>
        <end position="240"/>
    </location>
</feature>
<accession>A0ABQ1KNU4</accession>
<evidence type="ECO:0000256" key="1">
    <source>
        <dbReference type="SAM" id="SignalP"/>
    </source>
</evidence>
<evidence type="ECO:0000313" key="4">
    <source>
        <dbReference type="Proteomes" id="UP000629025"/>
    </source>
</evidence>
<dbReference type="Proteomes" id="UP000629025">
    <property type="component" value="Unassembled WGS sequence"/>
</dbReference>
<dbReference type="Gene3D" id="2.40.128.110">
    <property type="entry name" value="Lipid/polyisoprenoid-binding, YceI-like"/>
    <property type="match status" value="1"/>
</dbReference>
<gene>
    <name evidence="3" type="ORF">GCM10011352_35310</name>
</gene>
<sequence length="240" mass="26464">MCGGGVRTSLALAGLMLLSLAGCAPQVERGPLTLPNQPSDFPSELYRAAAQRGQPVYRLDASRSIAVIRVYRGGRMAKLGHDHVVASHQVQGLILWQSDWRARRADLFVPLAALTVDEAELRRQYSLTTQPSERDIEGTRNNMLNKTLRVNDNPFVTLQLQPLSGALPQMSVQVEISLNGVTRRKQVEVKVEELQGALGFSGAFKLKQTEFGLEPYSLLGGLLRVEDEVDIDFDLTAVRL</sequence>
<keyword evidence="4" id="KW-1185">Reference proteome</keyword>
<proteinExistence type="predicted"/>
<evidence type="ECO:0000259" key="2">
    <source>
        <dbReference type="SMART" id="SM00867"/>
    </source>
</evidence>
<name>A0ABQ1KNU4_9GAMM</name>
<dbReference type="PROSITE" id="PS51257">
    <property type="entry name" value="PROKAR_LIPOPROTEIN"/>
    <property type="match status" value="1"/>
</dbReference>